<evidence type="ECO:0000313" key="3">
    <source>
        <dbReference type="EMBL" id="KKJ00215.1"/>
    </source>
</evidence>
<keyword evidence="2" id="KW-1133">Transmembrane helix</keyword>
<dbReference type="eggNOG" id="COG0457">
    <property type="taxonomic scope" value="Bacteria"/>
</dbReference>
<dbReference type="STRING" id="317619.GCA_000332315_00970"/>
<evidence type="ECO:0008006" key="5">
    <source>
        <dbReference type="Google" id="ProtNLM"/>
    </source>
</evidence>
<dbReference type="PANTHER" id="PTHR36761">
    <property type="entry name" value="ORF03 PROTEIN"/>
    <property type="match status" value="1"/>
</dbReference>
<feature type="region of interest" description="Disordered" evidence="1">
    <location>
        <begin position="116"/>
        <end position="135"/>
    </location>
</feature>
<dbReference type="InterPro" id="IPR011990">
    <property type="entry name" value="TPR-like_helical_dom_sf"/>
</dbReference>
<comment type="caution">
    <text evidence="3">The sequence shown here is derived from an EMBL/GenBank/DDBJ whole genome shotgun (WGS) entry which is preliminary data.</text>
</comment>
<dbReference type="Proteomes" id="UP000034681">
    <property type="component" value="Unassembled WGS sequence"/>
</dbReference>
<evidence type="ECO:0000256" key="2">
    <source>
        <dbReference type="SAM" id="Phobius"/>
    </source>
</evidence>
<evidence type="ECO:0000313" key="4">
    <source>
        <dbReference type="Proteomes" id="UP000034681"/>
    </source>
</evidence>
<accession>A0A0M2PVM3</accession>
<dbReference type="OrthoDB" id="510804at2"/>
<evidence type="ECO:0000256" key="1">
    <source>
        <dbReference type="SAM" id="MobiDB-lite"/>
    </source>
</evidence>
<proteinExistence type="predicted"/>
<keyword evidence="2" id="KW-0472">Membrane</keyword>
<dbReference type="RefSeq" id="WP_016923419.1">
    <property type="nucleotide sequence ID" value="NZ_KB235933.1"/>
</dbReference>
<protein>
    <recommendedName>
        <fullName evidence="5">Tetratricopeptide repeat protein</fullName>
    </recommendedName>
</protein>
<dbReference type="AlphaFoldDB" id="A0A0M2PVM3"/>
<keyword evidence="4" id="KW-1185">Reference proteome</keyword>
<dbReference type="PANTHER" id="PTHR36761:SF2">
    <property type="entry name" value="ORF03 PROTEIN"/>
    <property type="match status" value="1"/>
</dbReference>
<keyword evidence="2" id="KW-0812">Transmembrane</keyword>
<reference evidence="3" key="1">
    <citation type="submission" date="2012-04" db="EMBL/GenBank/DDBJ databases">
        <authorList>
            <person name="Borisov I.G."/>
            <person name="Ivanikova N.V."/>
            <person name="Pinevich A.V."/>
        </authorList>
    </citation>
    <scope>NUCLEOTIDE SEQUENCE</scope>
    <source>
        <strain evidence="3">CALU 1027</strain>
    </source>
</reference>
<dbReference type="SUPFAM" id="SSF48452">
    <property type="entry name" value="TPR-like"/>
    <property type="match status" value="1"/>
</dbReference>
<organism evidence="3 4">
    <name type="scientific">Prochlorothrix hollandica PCC 9006 = CALU 1027</name>
    <dbReference type="NCBI Taxonomy" id="317619"/>
    <lineage>
        <taxon>Bacteria</taxon>
        <taxon>Bacillati</taxon>
        <taxon>Cyanobacteriota</taxon>
        <taxon>Cyanophyceae</taxon>
        <taxon>Prochlorotrichales</taxon>
        <taxon>Prochlorotrichaceae</taxon>
        <taxon>Prochlorothrix</taxon>
    </lineage>
</organism>
<gene>
    <name evidence="3" type="ORF">PROH_10985</name>
</gene>
<dbReference type="Gene3D" id="1.25.40.10">
    <property type="entry name" value="Tetratricopeptide repeat domain"/>
    <property type="match status" value="1"/>
</dbReference>
<name>A0A0M2PVM3_PROHO</name>
<sequence length="178" mass="19644">MTQRDRELAQDYYTAGKLAFDGGRYRTAIEAYEAAIAHLNPNTPLGGEVQLALVMAYEGGGNLDDARNLCRKLSKHPDAETRKQSSQVLFILEAPRLTTRPEWVVDIPDLSAVDDSDAQYQRSGGTPTLLPPNPPPTFLDPTPLNLAGFRPQMNRLLWFLAVMVAIGATVWLNAIVRP</sequence>
<dbReference type="EMBL" id="AJTX02000004">
    <property type="protein sequence ID" value="KKJ00215.1"/>
    <property type="molecule type" value="Genomic_DNA"/>
</dbReference>
<feature type="transmembrane region" description="Helical" evidence="2">
    <location>
        <begin position="156"/>
        <end position="176"/>
    </location>
</feature>